<evidence type="ECO:0000313" key="1">
    <source>
        <dbReference type="EMBL" id="KAK8594001.1"/>
    </source>
</evidence>
<evidence type="ECO:0000313" key="2">
    <source>
        <dbReference type="Proteomes" id="UP001472677"/>
    </source>
</evidence>
<reference evidence="1 2" key="1">
    <citation type="journal article" date="2024" name="G3 (Bethesda)">
        <title>Genome assembly of Hibiscus sabdariffa L. provides insights into metabolisms of medicinal natural products.</title>
        <authorList>
            <person name="Kim T."/>
        </authorList>
    </citation>
    <scope>NUCLEOTIDE SEQUENCE [LARGE SCALE GENOMIC DNA]</scope>
    <source>
        <strain evidence="1">TK-2024</strain>
        <tissue evidence="1">Old leaves</tissue>
    </source>
</reference>
<proteinExistence type="predicted"/>
<organism evidence="1 2">
    <name type="scientific">Hibiscus sabdariffa</name>
    <name type="common">roselle</name>
    <dbReference type="NCBI Taxonomy" id="183260"/>
    <lineage>
        <taxon>Eukaryota</taxon>
        <taxon>Viridiplantae</taxon>
        <taxon>Streptophyta</taxon>
        <taxon>Embryophyta</taxon>
        <taxon>Tracheophyta</taxon>
        <taxon>Spermatophyta</taxon>
        <taxon>Magnoliopsida</taxon>
        <taxon>eudicotyledons</taxon>
        <taxon>Gunneridae</taxon>
        <taxon>Pentapetalae</taxon>
        <taxon>rosids</taxon>
        <taxon>malvids</taxon>
        <taxon>Malvales</taxon>
        <taxon>Malvaceae</taxon>
        <taxon>Malvoideae</taxon>
        <taxon>Hibiscus</taxon>
    </lineage>
</organism>
<gene>
    <name evidence="1" type="ORF">V6N12_046072</name>
</gene>
<comment type="caution">
    <text evidence="1">The sequence shown here is derived from an EMBL/GenBank/DDBJ whole genome shotgun (WGS) entry which is preliminary data.</text>
</comment>
<name>A0ABR2G4I0_9ROSI</name>
<protein>
    <submittedName>
        <fullName evidence="1">Uncharacterized protein</fullName>
    </submittedName>
</protein>
<dbReference type="Proteomes" id="UP001472677">
    <property type="component" value="Unassembled WGS sequence"/>
</dbReference>
<keyword evidence="2" id="KW-1185">Reference proteome</keyword>
<accession>A0ABR2G4I0</accession>
<dbReference type="EMBL" id="JBBPBM010000003">
    <property type="protein sequence ID" value="KAK8594001.1"/>
    <property type="molecule type" value="Genomic_DNA"/>
</dbReference>
<sequence length="139" mass="15386">MVSLVEDTIVEVSARNVVTKTENDAIVTVKDGHNVSKVSLRSREGSSLSKQHVKVNKSLHFKQTMGVRSLPCVTLTDWLMGVSSMIDDEAQWMQHGLERNHEVIDNDDPKGTNLEVDMAKREVMVVTEVVDTVGSVVDP</sequence>